<keyword evidence="1" id="KW-0472">Membrane</keyword>
<evidence type="ECO:0000259" key="2">
    <source>
        <dbReference type="PROSITE" id="PS51502"/>
    </source>
</evidence>
<dbReference type="AlphaFoldDB" id="A0A1G6XMJ3"/>
<evidence type="ECO:0000313" key="3">
    <source>
        <dbReference type="EMBL" id="SDD79434.1"/>
    </source>
</evidence>
<feature type="domain" description="Stress-response A/B barrel" evidence="2">
    <location>
        <begin position="36"/>
        <end position="130"/>
    </location>
</feature>
<dbReference type="Proteomes" id="UP000198748">
    <property type="component" value="Unassembled WGS sequence"/>
</dbReference>
<dbReference type="InterPro" id="IPR011008">
    <property type="entry name" value="Dimeric_a/b-barrel"/>
</dbReference>
<keyword evidence="1" id="KW-0812">Transmembrane</keyword>
<feature type="transmembrane region" description="Helical" evidence="1">
    <location>
        <begin position="7"/>
        <end position="28"/>
    </location>
</feature>
<sequence length="134" mass="15362">MERKNKTLGYLVPVFALCVFMLVIYGAYVPHKPAEIQRVVCIKFKPGTTTQEVEKHLRDFATMKKSVKDVVAYSAGHVQKADNSSEEFDVIHYLTFRTKEAAREYTLNADRNAFVKANEGQWDNVLEMNSNIEK</sequence>
<dbReference type="InterPro" id="IPR013097">
    <property type="entry name" value="Dabb"/>
</dbReference>
<dbReference type="SUPFAM" id="SSF54909">
    <property type="entry name" value="Dimeric alpha+beta barrel"/>
    <property type="match status" value="1"/>
</dbReference>
<evidence type="ECO:0000256" key="1">
    <source>
        <dbReference type="SAM" id="Phobius"/>
    </source>
</evidence>
<reference evidence="4" key="1">
    <citation type="submission" date="2016-10" db="EMBL/GenBank/DDBJ databases">
        <authorList>
            <person name="Varghese N."/>
            <person name="Submissions S."/>
        </authorList>
    </citation>
    <scope>NUCLEOTIDE SEQUENCE [LARGE SCALE GENOMIC DNA]</scope>
    <source>
        <strain evidence="4">DSM 25329</strain>
    </source>
</reference>
<organism evidence="3 4">
    <name type="scientific">Dyadobacter soli</name>
    <dbReference type="NCBI Taxonomy" id="659014"/>
    <lineage>
        <taxon>Bacteria</taxon>
        <taxon>Pseudomonadati</taxon>
        <taxon>Bacteroidota</taxon>
        <taxon>Cytophagia</taxon>
        <taxon>Cytophagales</taxon>
        <taxon>Spirosomataceae</taxon>
        <taxon>Dyadobacter</taxon>
    </lineage>
</organism>
<keyword evidence="1" id="KW-1133">Transmembrane helix</keyword>
<proteinExistence type="predicted"/>
<dbReference type="Pfam" id="PF07876">
    <property type="entry name" value="Dabb"/>
    <property type="match status" value="1"/>
</dbReference>
<evidence type="ECO:0000313" key="4">
    <source>
        <dbReference type="Proteomes" id="UP000198748"/>
    </source>
</evidence>
<keyword evidence="4" id="KW-1185">Reference proteome</keyword>
<dbReference type="EMBL" id="FNAN01000002">
    <property type="protein sequence ID" value="SDD79434.1"/>
    <property type="molecule type" value="Genomic_DNA"/>
</dbReference>
<protein>
    <submittedName>
        <fullName evidence="3">Stress responsive A/B Barrel Domain</fullName>
    </submittedName>
</protein>
<name>A0A1G6XMJ3_9BACT</name>
<dbReference type="PROSITE" id="PS51502">
    <property type="entry name" value="S_R_A_B_BARREL"/>
    <property type="match status" value="1"/>
</dbReference>
<accession>A0A1G6XMJ3</accession>
<gene>
    <name evidence="3" type="ORF">SAMN04487996_102205</name>
</gene>
<dbReference type="Gene3D" id="3.30.70.100">
    <property type="match status" value="1"/>
</dbReference>
<dbReference type="RefSeq" id="WP_090146669.1">
    <property type="nucleotide sequence ID" value="NZ_FNAN01000002.1"/>
</dbReference>
<dbReference type="OrthoDB" id="958757at2"/>